<proteinExistence type="predicted"/>
<accession>A0ACD5VRC6</accession>
<reference evidence="1" key="1">
    <citation type="submission" date="2021-05" db="EMBL/GenBank/DDBJ databases">
        <authorList>
            <person name="Scholz U."/>
            <person name="Mascher M."/>
            <person name="Fiebig A."/>
        </authorList>
    </citation>
    <scope>NUCLEOTIDE SEQUENCE [LARGE SCALE GENOMIC DNA]</scope>
</reference>
<dbReference type="Proteomes" id="UP001732700">
    <property type="component" value="Chromosome 3C"/>
</dbReference>
<protein>
    <submittedName>
        <fullName evidence="1">Uncharacterized protein</fullName>
    </submittedName>
</protein>
<evidence type="ECO:0000313" key="1">
    <source>
        <dbReference type="EnsemblPlants" id="AVESA.00010b.r2.3CG0482080.1.CDS"/>
    </source>
</evidence>
<organism evidence="1 2">
    <name type="scientific">Avena sativa</name>
    <name type="common">Oat</name>
    <dbReference type="NCBI Taxonomy" id="4498"/>
    <lineage>
        <taxon>Eukaryota</taxon>
        <taxon>Viridiplantae</taxon>
        <taxon>Streptophyta</taxon>
        <taxon>Embryophyta</taxon>
        <taxon>Tracheophyta</taxon>
        <taxon>Spermatophyta</taxon>
        <taxon>Magnoliopsida</taxon>
        <taxon>Liliopsida</taxon>
        <taxon>Poales</taxon>
        <taxon>Poaceae</taxon>
        <taxon>BOP clade</taxon>
        <taxon>Pooideae</taxon>
        <taxon>Poodae</taxon>
        <taxon>Poeae</taxon>
        <taxon>Poeae Chloroplast Group 1 (Aveneae type)</taxon>
        <taxon>Aveninae</taxon>
        <taxon>Avena</taxon>
    </lineage>
</organism>
<reference evidence="1" key="2">
    <citation type="submission" date="2025-09" db="UniProtKB">
        <authorList>
            <consortium name="EnsemblPlants"/>
        </authorList>
    </citation>
    <scope>IDENTIFICATION</scope>
</reference>
<keyword evidence="2" id="KW-1185">Reference proteome</keyword>
<evidence type="ECO:0000313" key="2">
    <source>
        <dbReference type="Proteomes" id="UP001732700"/>
    </source>
</evidence>
<name>A0ACD5VRC6_AVESA</name>
<dbReference type="EnsemblPlants" id="AVESA.00010b.r2.3CG0482080.1">
    <property type="protein sequence ID" value="AVESA.00010b.r2.3CG0482080.1.CDS"/>
    <property type="gene ID" value="AVESA.00010b.r2.3CG0482080"/>
</dbReference>
<sequence length="143" mass="15785">MAAPGKPDPVPEPPKAPQPAVKEAFMRRVFPFLLATNVFIGVYVFAKTYKRDQDKKNAEAAATAAAAALASPPAPVPKPAEPAPPPKRVLPPLSQDEQRQVYKWMLEEKRKIKPQNAAEKTKINEEKALLKEIIRAESLPGLW</sequence>